<dbReference type="PANTHER" id="PTHR31170:SF25">
    <property type="entry name" value="BNAA09G04570D PROTEIN"/>
    <property type="match status" value="1"/>
</dbReference>
<comment type="caution">
    <text evidence="1">The sequence shown here is derived from an EMBL/GenBank/DDBJ whole genome shotgun (WGS) entry which is preliminary data.</text>
</comment>
<protein>
    <submittedName>
        <fullName evidence="1">Uncharacterized protein</fullName>
    </submittedName>
</protein>
<evidence type="ECO:0000313" key="1">
    <source>
        <dbReference type="EMBL" id="OMO75975.1"/>
    </source>
</evidence>
<dbReference type="Pfam" id="PF03140">
    <property type="entry name" value="DUF247"/>
    <property type="match status" value="1"/>
</dbReference>
<evidence type="ECO:0000313" key="2">
    <source>
        <dbReference type="Proteomes" id="UP000187203"/>
    </source>
</evidence>
<gene>
    <name evidence="1" type="ORF">COLO4_25758</name>
</gene>
<dbReference type="EMBL" id="AWUE01019124">
    <property type="protein sequence ID" value="OMO75975.1"/>
    <property type="molecule type" value="Genomic_DNA"/>
</dbReference>
<proteinExistence type="predicted"/>
<dbReference type="Proteomes" id="UP000187203">
    <property type="component" value="Unassembled WGS sequence"/>
</dbReference>
<dbReference type="InterPro" id="IPR004158">
    <property type="entry name" value="DUF247_pln"/>
</dbReference>
<name>A0A1R3I055_9ROSI</name>
<accession>A0A1R3I055</accession>
<sequence length="67" mass="7419">MGISELVTGIGENSRYDDILNSLMAYNKVPHHGWIATLRLQHFSTPWKGVATIAAIVLLVLTLIQTE</sequence>
<dbReference type="AlphaFoldDB" id="A0A1R3I055"/>
<organism evidence="1 2">
    <name type="scientific">Corchorus olitorius</name>
    <dbReference type="NCBI Taxonomy" id="93759"/>
    <lineage>
        <taxon>Eukaryota</taxon>
        <taxon>Viridiplantae</taxon>
        <taxon>Streptophyta</taxon>
        <taxon>Embryophyta</taxon>
        <taxon>Tracheophyta</taxon>
        <taxon>Spermatophyta</taxon>
        <taxon>Magnoliopsida</taxon>
        <taxon>eudicotyledons</taxon>
        <taxon>Gunneridae</taxon>
        <taxon>Pentapetalae</taxon>
        <taxon>rosids</taxon>
        <taxon>malvids</taxon>
        <taxon>Malvales</taxon>
        <taxon>Malvaceae</taxon>
        <taxon>Grewioideae</taxon>
        <taxon>Apeibeae</taxon>
        <taxon>Corchorus</taxon>
    </lineage>
</organism>
<dbReference type="PANTHER" id="PTHR31170">
    <property type="entry name" value="BNAC04G53230D PROTEIN"/>
    <property type="match status" value="1"/>
</dbReference>
<keyword evidence="2" id="KW-1185">Reference proteome</keyword>
<reference evidence="2" key="1">
    <citation type="submission" date="2013-09" db="EMBL/GenBank/DDBJ databases">
        <title>Corchorus olitorius genome sequencing.</title>
        <authorList>
            <person name="Alam M."/>
            <person name="Haque M.S."/>
            <person name="Islam M.S."/>
            <person name="Emdad E.M."/>
            <person name="Islam M.M."/>
            <person name="Ahmed B."/>
            <person name="Halim A."/>
            <person name="Hossen Q.M.M."/>
            <person name="Hossain M.Z."/>
            <person name="Ahmed R."/>
            <person name="Khan M.M."/>
            <person name="Islam R."/>
            <person name="Rashid M.M."/>
            <person name="Khan S.A."/>
            <person name="Rahman M.S."/>
            <person name="Alam M."/>
            <person name="Yahiya A.S."/>
            <person name="Khan M.S."/>
            <person name="Azam M.S."/>
            <person name="Haque T."/>
            <person name="Lashkar M.Z.H."/>
            <person name="Akhand A.I."/>
            <person name="Morshed G."/>
            <person name="Roy S."/>
            <person name="Uddin K.S."/>
            <person name="Rabeya T."/>
            <person name="Hossain A.S."/>
            <person name="Chowdhury A."/>
            <person name="Snigdha A.R."/>
            <person name="Mortoza M.S."/>
            <person name="Matin S.A."/>
            <person name="Hoque S.M.E."/>
            <person name="Islam M.K."/>
            <person name="Roy D.K."/>
            <person name="Haider R."/>
            <person name="Moosa M.M."/>
            <person name="Elias S.M."/>
            <person name="Hasan A.M."/>
            <person name="Jahan S."/>
            <person name="Shafiuddin M."/>
            <person name="Mahmood N."/>
            <person name="Shommy N.S."/>
        </authorList>
    </citation>
    <scope>NUCLEOTIDE SEQUENCE [LARGE SCALE GENOMIC DNA]</scope>
    <source>
        <strain evidence="2">cv. O-4</strain>
    </source>
</reference>